<dbReference type="AlphaFoldDB" id="A0AAV8RSN7"/>
<keyword evidence="4" id="KW-1185">Reference proteome</keyword>
<keyword evidence="2" id="KW-1133">Transmembrane helix</keyword>
<evidence type="ECO:0000313" key="4">
    <source>
        <dbReference type="Proteomes" id="UP001222027"/>
    </source>
</evidence>
<dbReference type="EMBL" id="JAQQAF010000001">
    <property type="protein sequence ID" value="KAJ8510513.1"/>
    <property type="molecule type" value="Genomic_DNA"/>
</dbReference>
<keyword evidence="2" id="KW-0812">Transmembrane</keyword>
<feature type="compositionally biased region" description="Basic and acidic residues" evidence="1">
    <location>
        <begin position="38"/>
        <end position="50"/>
    </location>
</feature>
<comment type="caution">
    <text evidence="3">The sequence shown here is derived from an EMBL/GenBank/DDBJ whole genome shotgun (WGS) entry which is preliminary data.</text>
</comment>
<feature type="transmembrane region" description="Helical" evidence="2">
    <location>
        <begin position="92"/>
        <end position="112"/>
    </location>
</feature>
<sequence>MARSHIAIKTRNEDEMAAASHHPSDRRITSLLPGKAPVKPEPDVPSKGISESHRAMPVEALLPELRENHPLVSRTRSPKHALRLPSVTVTKLPVLLTLICSRFYLVFCTMMIRS</sequence>
<dbReference type="Proteomes" id="UP001222027">
    <property type="component" value="Unassembled WGS sequence"/>
</dbReference>
<reference evidence="3 4" key="1">
    <citation type="submission" date="2022-12" db="EMBL/GenBank/DDBJ databases">
        <title>Chromosome-scale assembly of the Ensete ventricosum genome.</title>
        <authorList>
            <person name="Dussert Y."/>
            <person name="Stocks J."/>
            <person name="Wendawek A."/>
            <person name="Woldeyes F."/>
            <person name="Nichols R.A."/>
            <person name="Borrell J.S."/>
        </authorList>
    </citation>
    <scope>NUCLEOTIDE SEQUENCE [LARGE SCALE GENOMIC DNA]</scope>
    <source>
        <strain evidence="4">cv. Maze</strain>
        <tissue evidence="3">Seeds</tissue>
    </source>
</reference>
<protein>
    <submittedName>
        <fullName evidence="3">Uncharacterized protein</fullName>
    </submittedName>
</protein>
<organism evidence="3 4">
    <name type="scientific">Ensete ventricosum</name>
    <name type="common">Abyssinian banana</name>
    <name type="synonym">Musa ensete</name>
    <dbReference type="NCBI Taxonomy" id="4639"/>
    <lineage>
        <taxon>Eukaryota</taxon>
        <taxon>Viridiplantae</taxon>
        <taxon>Streptophyta</taxon>
        <taxon>Embryophyta</taxon>
        <taxon>Tracheophyta</taxon>
        <taxon>Spermatophyta</taxon>
        <taxon>Magnoliopsida</taxon>
        <taxon>Liliopsida</taxon>
        <taxon>Zingiberales</taxon>
        <taxon>Musaceae</taxon>
        <taxon>Ensete</taxon>
    </lineage>
</organism>
<feature type="region of interest" description="Disordered" evidence="1">
    <location>
        <begin position="1"/>
        <end position="50"/>
    </location>
</feature>
<evidence type="ECO:0000256" key="1">
    <source>
        <dbReference type="SAM" id="MobiDB-lite"/>
    </source>
</evidence>
<keyword evidence="2" id="KW-0472">Membrane</keyword>
<accession>A0AAV8RSN7</accession>
<proteinExistence type="predicted"/>
<evidence type="ECO:0000256" key="2">
    <source>
        <dbReference type="SAM" id="Phobius"/>
    </source>
</evidence>
<gene>
    <name evidence="3" type="ORF">OPV22_000947</name>
</gene>
<evidence type="ECO:0000313" key="3">
    <source>
        <dbReference type="EMBL" id="KAJ8510513.1"/>
    </source>
</evidence>
<name>A0AAV8RSN7_ENSVE</name>